<dbReference type="AlphaFoldDB" id="A0A1R1J2K5"/>
<reference evidence="6 7" key="1">
    <citation type="submission" date="2017-01" db="EMBL/GenBank/DDBJ databases">
        <title>Phylogeographic, genomic and meropenem susceptibility analysis of Burkholderia ubonensis.</title>
        <authorList>
            <person name="Price E.P."/>
            <person name="Sarovich D.S."/>
            <person name="Webb J.R."/>
            <person name="Hall C.M."/>
            <person name="Sahl J.W."/>
            <person name="Kaestli M."/>
            <person name="Mayo M."/>
            <person name="Harrington G."/>
            <person name="Baker A.L."/>
            <person name="Sidak-Loftis L.C."/>
            <person name="Lummis M."/>
            <person name="Schupp J.M."/>
            <person name="Gillece J.D."/>
            <person name="Tuanyok A."/>
            <person name="Warner J."/>
            <person name="Busch J.D."/>
            <person name="Keim P."/>
            <person name="Currie B.J."/>
            <person name="Wagner D.M."/>
        </authorList>
    </citation>
    <scope>NUCLEOTIDE SEQUENCE [LARGE SCALE GENOMIC DNA]</scope>
    <source>
        <strain evidence="6 7">A21</strain>
    </source>
</reference>
<comment type="caution">
    <text evidence="6">The sequence shown here is derived from an EMBL/GenBank/DDBJ whole genome shotgun (WGS) entry which is preliminary data.</text>
</comment>
<keyword evidence="3" id="KW-0238">DNA-binding</keyword>
<sequence>MSKPDPLPSMQALRAFESAARLASFTAAARELGSTQPAVSQQVFQLEAELGVPLFERSPRGVTLTDDGQCLYEAVRASLDTLRAATATLRARREHGTLTLVTDFGFATYWLMPRLAGLKRAMPDVDVRVVTSQDFDAQRDHADIAILFGDGRWPSCTAARLFPEAVTPVCSPAFRAAHPRVAQPGDLLDLPLLHVQPTRPERWLSWRGWFDAHELAAPAAAHGVTFNSYALVIHAALLGEGVALGWTPLVDELVASGQLVTLVDAPVVTSRGYFLVRPPARPEPSAAPVFRRWLLDACALA</sequence>
<keyword evidence="4" id="KW-0804">Transcription</keyword>
<dbReference type="PRINTS" id="PR00039">
    <property type="entry name" value="HTHLYSR"/>
</dbReference>
<protein>
    <submittedName>
        <fullName evidence="6">LysR family transcriptional regulator</fullName>
    </submittedName>
</protein>
<dbReference type="InterPro" id="IPR017786">
    <property type="entry name" value="TF_choline_sulphate-util"/>
</dbReference>
<organism evidence="6 7">
    <name type="scientific">Burkholderia ubonensis</name>
    <dbReference type="NCBI Taxonomy" id="101571"/>
    <lineage>
        <taxon>Bacteria</taxon>
        <taxon>Pseudomonadati</taxon>
        <taxon>Pseudomonadota</taxon>
        <taxon>Betaproteobacteria</taxon>
        <taxon>Burkholderiales</taxon>
        <taxon>Burkholderiaceae</taxon>
        <taxon>Burkholderia</taxon>
        <taxon>Burkholderia cepacia complex</taxon>
    </lineage>
</organism>
<dbReference type="RefSeq" id="WP_076482345.1">
    <property type="nucleotide sequence ID" value="NZ_MTJZ01000065.1"/>
</dbReference>
<dbReference type="Pfam" id="PF03466">
    <property type="entry name" value="LysR_substrate"/>
    <property type="match status" value="1"/>
</dbReference>
<comment type="similarity">
    <text evidence="1">Belongs to the LysR transcriptional regulatory family.</text>
</comment>
<dbReference type="Pfam" id="PF00126">
    <property type="entry name" value="HTH_1"/>
    <property type="match status" value="1"/>
</dbReference>
<dbReference type="InterPro" id="IPR036388">
    <property type="entry name" value="WH-like_DNA-bd_sf"/>
</dbReference>
<dbReference type="PANTHER" id="PTHR30537:SF26">
    <property type="entry name" value="GLYCINE CLEAVAGE SYSTEM TRANSCRIPTIONAL ACTIVATOR"/>
    <property type="match status" value="1"/>
</dbReference>
<dbReference type="InterPro" id="IPR000847">
    <property type="entry name" value="LysR_HTH_N"/>
</dbReference>
<feature type="domain" description="HTH lysR-type" evidence="5">
    <location>
        <begin position="8"/>
        <end position="65"/>
    </location>
</feature>
<dbReference type="InterPro" id="IPR058163">
    <property type="entry name" value="LysR-type_TF_proteobact-type"/>
</dbReference>
<dbReference type="InterPro" id="IPR036390">
    <property type="entry name" value="WH_DNA-bd_sf"/>
</dbReference>
<dbReference type="Gene3D" id="1.10.10.10">
    <property type="entry name" value="Winged helix-like DNA-binding domain superfamily/Winged helix DNA-binding domain"/>
    <property type="match status" value="1"/>
</dbReference>
<dbReference type="Proteomes" id="UP000187194">
    <property type="component" value="Unassembled WGS sequence"/>
</dbReference>
<dbReference type="FunFam" id="1.10.10.10:FF:000001">
    <property type="entry name" value="LysR family transcriptional regulator"/>
    <property type="match status" value="1"/>
</dbReference>
<evidence type="ECO:0000256" key="2">
    <source>
        <dbReference type="ARBA" id="ARBA00023015"/>
    </source>
</evidence>
<accession>A0A1R1J2K5</accession>
<dbReference type="InterPro" id="IPR005119">
    <property type="entry name" value="LysR_subst-bd"/>
</dbReference>
<evidence type="ECO:0000256" key="3">
    <source>
        <dbReference type="ARBA" id="ARBA00023125"/>
    </source>
</evidence>
<dbReference type="EMBL" id="MTJZ01000065">
    <property type="protein sequence ID" value="OMG69555.1"/>
    <property type="molecule type" value="Genomic_DNA"/>
</dbReference>
<dbReference type="SUPFAM" id="SSF53850">
    <property type="entry name" value="Periplasmic binding protein-like II"/>
    <property type="match status" value="1"/>
</dbReference>
<gene>
    <name evidence="6" type="ORF">BW685_31865</name>
</gene>
<dbReference type="GO" id="GO:0043565">
    <property type="term" value="F:sequence-specific DNA binding"/>
    <property type="evidence" value="ECO:0007669"/>
    <property type="project" value="TreeGrafter"/>
</dbReference>
<dbReference type="SUPFAM" id="SSF46785">
    <property type="entry name" value="Winged helix' DNA-binding domain"/>
    <property type="match status" value="1"/>
</dbReference>
<evidence type="ECO:0000259" key="5">
    <source>
        <dbReference type="PROSITE" id="PS50931"/>
    </source>
</evidence>
<keyword evidence="2" id="KW-0805">Transcription regulation</keyword>
<evidence type="ECO:0000313" key="7">
    <source>
        <dbReference type="Proteomes" id="UP000187194"/>
    </source>
</evidence>
<dbReference type="PROSITE" id="PS50931">
    <property type="entry name" value="HTH_LYSR"/>
    <property type="match status" value="1"/>
</dbReference>
<evidence type="ECO:0000256" key="1">
    <source>
        <dbReference type="ARBA" id="ARBA00009437"/>
    </source>
</evidence>
<dbReference type="Gene3D" id="3.40.190.10">
    <property type="entry name" value="Periplasmic binding protein-like II"/>
    <property type="match status" value="2"/>
</dbReference>
<name>A0A1R1J2K5_9BURK</name>
<evidence type="ECO:0000313" key="6">
    <source>
        <dbReference type="EMBL" id="OMG69555.1"/>
    </source>
</evidence>
<evidence type="ECO:0000256" key="4">
    <source>
        <dbReference type="ARBA" id="ARBA00023163"/>
    </source>
</evidence>
<dbReference type="CDD" id="cd08432">
    <property type="entry name" value="PBP2_GcdR_TrpI_HvrB_AmpR_like"/>
    <property type="match status" value="1"/>
</dbReference>
<proteinExistence type="inferred from homology"/>
<dbReference type="PANTHER" id="PTHR30537">
    <property type="entry name" value="HTH-TYPE TRANSCRIPTIONAL REGULATOR"/>
    <property type="match status" value="1"/>
</dbReference>
<dbReference type="GO" id="GO:0003700">
    <property type="term" value="F:DNA-binding transcription factor activity"/>
    <property type="evidence" value="ECO:0007669"/>
    <property type="project" value="InterPro"/>
</dbReference>
<dbReference type="NCBIfam" id="TIGR03418">
    <property type="entry name" value="chol_sulf_TF"/>
    <property type="match status" value="1"/>
</dbReference>
<dbReference type="GO" id="GO:0006351">
    <property type="term" value="P:DNA-templated transcription"/>
    <property type="evidence" value="ECO:0007669"/>
    <property type="project" value="TreeGrafter"/>
</dbReference>